<organism evidence="5 6">
    <name type="scientific">Oedothorax gibbosus</name>
    <dbReference type="NCBI Taxonomy" id="931172"/>
    <lineage>
        <taxon>Eukaryota</taxon>
        <taxon>Metazoa</taxon>
        <taxon>Ecdysozoa</taxon>
        <taxon>Arthropoda</taxon>
        <taxon>Chelicerata</taxon>
        <taxon>Arachnida</taxon>
        <taxon>Araneae</taxon>
        <taxon>Araneomorphae</taxon>
        <taxon>Entelegynae</taxon>
        <taxon>Araneoidea</taxon>
        <taxon>Linyphiidae</taxon>
        <taxon>Erigoninae</taxon>
        <taxon>Oedothorax</taxon>
    </lineage>
</organism>
<sequence length="903" mass="101050">MYRGVTVVVLLLVTLSGFGRAQTEVKVVEDEINSTVPGVLGNVFEAVLDVLDLNTTDIPAVLEKVLDKVVEVLNGTDLINGTGEVITENGTDSTMVETTVIFPVSVTENPVSSSNGNGEKTTTATAEKSLGVANMEKAIDDAENVIRSVESDLKKRASIISDTTTNVDVTTLEPTTIVTESPKQTYKEAEKEITDFVNSILRSLLPKIVGGSGGAKLSPRCTGGMMKVFGYIRRMKGWTLKMIDSMGKPSSGILKGTAYSMGDYDQCLDLSVSSKGAETTDIKEEMFRGKYCRVRVQFPQVVIDRAEEYHRGLVNETDLGRLKDTIQAIPYNPLKSNYMSHFLGMCVPSTCTDDDLKELVKLIPFPGKSSLDKCEVKKETEVDSAQLVILCLFMILVLFAAVSTFIDWILHSKSKEKSLTQHGDKRCVSVSVAFSFCNNTKKLFKNIEDDTEGLMSGLAVRGVFVASIAWIVMGHTYLFPQPEYYFQMSSFDNLRKYWDEGYFTIIMSFPFAIETLFVCYGFLFTFSLWQPTLRSRDVNINVISLIIKNYLRFCLPLLILFGVIFVLPLIGSGPFWGDLLQGSRERCRTSMGSYFLMYSNFLELEDQCFPHLWFVSCLGQLTFVGIFLSWILSRNIKIGLIVSLIIWVICNGTVGIINLKNHFPPSYVAYFAERNNSWFWKINMSLPLIHFGSYVCGMLAGILVARKDYHRCRKILAVIGWIACLGVFYALGWALYTSRDGSMSNIGASVFASLHKTAFAICVAWVVVACSYGMGGFVNSIFSCRIFDPLFRLSYYAYIFHYLVISFVVGVAREHFSYHHMELILRTCSYIAATYIIAYIFYLLLEMPLKSLKSACCPKKTCQLEVTTLNNFPSQKEEIVAKNSMEVSCKLWSVKESENGVSY</sequence>
<dbReference type="PANTHER" id="PTHR11161">
    <property type="entry name" value="O-ACYLTRANSFERASE"/>
    <property type="match status" value="1"/>
</dbReference>
<evidence type="ECO:0000313" key="5">
    <source>
        <dbReference type="EMBL" id="KAG8197946.1"/>
    </source>
</evidence>
<dbReference type="PANTHER" id="PTHR11161:SF0">
    <property type="entry name" value="O-ACYLTRANSFERASE LIKE PROTEIN"/>
    <property type="match status" value="1"/>
</dbReference>
<feature type="transmembrane region" description="Helical" evidence="2">
    <location>
        <begin position="458"/>
        <end position="479"/>
    </location>
</feature>
<evidence type="ECO:0000313" key="6">
    <source>
        <dbReference type="Proteomes" id="UP000827092"/>
    </source>
</evidence>
<accession>A0AAV6VP62</accession>
<feature type="transmembrane region" description="Helical" evidence="2">
    <location>
        <begin position="824"/>
        <end position="845"/>
    </location>
</feature>
<feature type="domain" description="Nose resistant-to-fluoxetine protein N-terminal" evidence="4">
    <location>
        <begin position="218"/>
        <end position="376"/>
    </location>
</feature>
<feature type="transmembrane region" description="Helical" evidence="2">
    <location>
        <begin position="611"/>
        <end position="631"/>
    </location>
</feature>
<dbReference type="Proteomes" id="UP000827092">
    <property type="component" value="Unassembled WGS sequence"/>
</dbReference>
<feature type="transmembrane region" description="Helical" evidence="2">
    <location>
        <begin position="638"/>
        <end position="658"/>
    </location>
</feature>
<keyword evidence="2" id="KW-1133">Transmembrane helix</keyword>
<keyword evidence="2" id="KW-0472">Membrane</keyword>
<feature type="transmembrane region" description="Helical" evidence="2">
    <location>
        <begin position="793"/>
        <end position="812"/>
    </location>
</feature>
<feature type="transmembrane region" description="Helical" evidence="2">
    <location>
        <begin position="387"/>
        <end position="410"/>
    </location>
</feature>
<evidence type="ECO:0000256" key="3">
    <source>
        <dbReference type="SAM" id="SignalP"/>
    </source>
</evidence>
<name>A0AAV6VP62_9ARAC</name>
<comment type="caution">
    <text evidence="5">The sequence shown here is derived from an EMBL/GenBank/DDBJ whole genome shotgun (WGS) entry which is preliminary data.</text>
</comment>
<keyword evidence="6" id="KW-1185">Reference proteome</keyword>
<keyword evidence="2" id="KW-0812">Transmembrane</keyword>
<evidence type="ECO:0000256" key="1">
    <source>
        <dbReference type="SAM" id="MobiDB-lite"/>
    </source>
</evidence>
<feature type="signal peptide" evidence="3">
    <location>
        <begin position="1"/>
        <end position="21"/>
    </location>
</feature>
<dbReference type="Pfam" id="PF01757">
    <property type="entry name" value="Acyl_transf_3"/>
    <property type="match status" value="1"/>
</dbReference>
<feature type="transmembrane region" description="Helical" evidence="2">
    <location>
        <begin position="678"/>
        <end position="703"/>
    </location>
</feature>
<dbReference type="AlphaFoldDB" id="A0AAV6VP62"/>
<protein>
    <recommendedName>
        <fullName evidence="4">Nose resistant-to-fluoxetine protein N-terminal domain-containing protein</fullName>
    </recommendedName>
</protein>
<feature type="chain" id="PRO_5043921990" description="Nose resistant-to-fluoxetine protein N-terminal domain-containing protein" evidence="3">
    <location>
        <begin position="22"/>
        <end position="903"/>
    </location>
</feature>
<dbReference type="Pfam" id="PF20146">
    <property type="entry name" value="NRF"/>
    <property type="match status" value="1"/>
</dbReference>
<feature type="region of interest" description="Disordered" evidence="1">
    <location>
        <begin position="107"/>
        <end position="128"/>
    </location>
</feature>
<dbReference type="EMBL" id="JAFNEN010000047">
    <property type="protein sequence ID" value="KAG8197946.1"/>
    <property type="molecule type" value="Genomic_DNA"/>
</dbReference>
<dbReference type="GO" id="GO:0016747">
    <property type="term" value="F:acyltransferase activity, transferring groups other than amino-acyl groups"/>
    <property type="evidence" value="ECO:0007669"/>
    <property type="project" value="InterPro"/>
</dbReference>
<evidence type="ECO:0000256" key="2">
    <source>
        <dbReference type="SAM" id="Phobius"/>
    </source>
</evidence>
<proteinExistence type="predicted"/>
<keyword evidence="3" id="KW-0732">Signal</keyword>
<reference evidence="5 6" key="1">
    <citation type="journal article" date="2022" name="Nat. Ecol. Evol.">
        <title>A masculinizing supergene underlies an exaggerated male reproductive morph in a spider.</title>
        <authorList>
            <person name="Hendrickx F."/>
            <person name="De Corte Z."/>
            <person name="Sonet G."/>
            <person name="Van Belleghem S.M."/>
            <person name="Kostlbacher S."/>
            <person name="Vangestel C."/>
        </authorList>
    </citation>
    <scope>NUCLEOTIDE SEQUENCE [LARGE SCALE GENOMIC DNA]</scope>
    <source>
        <strain evidence="5">W744_W776</strain>
    </source>
</reference>
<feature type="transmembrane region" description="Helical" evidence="2">
    <location>
        <begin position="550"/>
        <end position="570"/>
    </location>
</feature>
<gene>
    <name evidence="5" type="ORF">JTE90_020322</name>
</gene>
<feature type="transmembrane region" description="Helical" evidence="2">
    <location>
        <begin position="502"/>
        <end position="529"/>
    </location>
</feature>
<feature type="transmembrane region" description="Helical" evidence="2">
    <location>
        <begin position="757"/>
        <end position="781"/>
    </location>
</feature>
<evidence type="ECO:0000259" key="4">
    <source>
        <dbReference type="SMART" id="SM00703"/>
    </source>
</evidence>
<dbReference type="InterPro" id="IPR002656">
    <property type="entry name" value="Acyl_transf_3_dom"/>
</dbReference>
<feature type="transmembrane region" description="Helical" evidence="2">
    <location>
        <begin position="715"/>
        <end position="737"/>
    </location>
</feature>
<dbReference type="InterPro" id="IPR006621">
    <property type="entry name" value="Nose-resist-to-fluoxetine_N"/>
</dbReference>
<feature type="compositionally biased region" description="Polar residues" evidence="1">
    <location>
        <begin position="107"/>
        <end position="126"/>
    </location>
</feature>
<dbReference type="InterPro" id="IPR052728">
    <property type="entry name" value="O2_lipid_transport_reg"/>
</dbReference>
<dbReference type="SMART" id="SM00703">
    <property type="entry name" value="NRF"/>
    <property type="match status" value="1"/>
</dbReference>